<sequence>MRERRNNLWIQLSFIYIFALYVNIVCGTPPTVKTLNGMLHGKIMSTRLGRNLYAFLGIPYAAPPIGELRFKSPQPPVTWTGARDATKNAEICTQRNIYVYQEDIVGSEDCLYLNVYTPCIQCSEGENSDYGTEQRQRETTARFPVMIWFHGGGWLAGAGHSEYYGPKFLLDHDLVLVTLNYRLGPLGFLSTEDLECPGNYGLKDQLQAMRWVQENIVYFNGDPNRVTLFGESAGGASVHYHMVSPLSAGLFHRGISQSGNFYNPWTLTSPGFAKIKAKTVGEHLGCNSDNSKELIECLRKKSAKEIIGSDQLFQMYSDSWFNHGTHEAVQDFIVNQTSPVFYYYFAYRGSVSFSMIFGDPIKDYGVSHADDLQYLFPVGEQLFPNVPLSEQDEDMITVLTSLWYNFANSGNPTPKITKMVPLKWKPVKTSNAPEYLRIENPYKITMDHSLLAQRMTFWDSLTRQLKFYTNTIGRLKDEL</sequence>
<evidence type="ECO:0000313" key="7">
    <source>
        <dbReference type="EMBL" id="KAL0099084.1"/>
    </source>
</evidence>
<dbReference type="SUPFAM" id="SSF53474">
    <property type="entry name" value="alpha/beta-Hydrolases"/>
    <property type="match status" value="1"/>
</dbReference>
<evidence type="ECO:0000313" key="8">
    <source>
        <dbReference type="Proteomes" id="UP001430953"/>
    </source>
</evidence>
<keyword evidence="4" id="KW-0325">Glycoprotein</keyword>
<dbReference type="AlphaFoldDB" id="A0AAW2E5X3"/>
<keyword evidence="5" id="KW-0472">Membrane</keyword>
<feature type="transmembrane region" description="Helical" evidence="5">
    <location>
        <begin position="7"/>
        <end position="24"/>
    </location>
</feature>
<evidence type="ECO:0000256" key="3">
    <source>
        <dbReference type="ARBA" id="ARBA00022801"/>
    </source>
</evidence>
<keyword evidence="8" id="KW-1185">Reference proteome</keyword>
<gene>
    <name evidence="7" type="ORF">PUN28_020261</name>
</gene>
<evidence type="ECO:0000256" key="4">
    <source>
        <dbReference type="ARBA" id="ARBA00023180"/>
    </source>
</evidence>
<evidence type="ECO:0000256" key="2">
    <source>
        <dbReference type="ARBA" id="ARBA00022487"/>
    </source>
</evidence>
<dbReference type="Gene3D" id="3.40.50.1820">
    <property type="entry name" value="alpha/beta hydrolase"/>
    <property type="match status" value="2"/>
</dbReference>
<name>A0AAW2E5X3_9HYME</name>
<dbReference type="PANTHER" id="PTHR43142:SF1">
    <property type="entry name" value="CARBOXYLIC ESTER HYDROLASE"/>
    <property type="match status" value="1"/>
</dbReference>
<protein>
    <recommendedName>
        <fullName evidence="6">Carboxylesterase type B domain-containing protein</fullName>
    </recommendedName>
</protein>
<evidence type="ECO:0000259" key="6">
    <source>
        <dbReference type="Pfam" id="PF00135"/>
    </source>
</evidence>
<dbReference type="Pfam" id="PF00135">
    <property type="entry name" value="COesterase"/>
    <property type="match status" value="2"/>
</dbReference>
<evidence type="ECO:0000256" key="1">
    <source>
        <dbReference type="ARBA" id="ARBA00005964"/>
    </source>
</evidence>
<proteinExistence type="inferred from homology"/>
<evidence type="ECO:0000256" key="5">
    <source>
        <dbReference type="SAM" id="Phobius"/>
    </source>
</evidence>
<comment type="similarity">
    <text evidence="1">Belongs to the type-B carboxylesterase/lipase family.</text>
</comment>
<dbReference type="Proteomes" id="UP001430953">
    <property type="component" value="Unassembled WGS sequence"/>
</dbReference>
<dbReference type="InterPro" id="IPR029058">
    <property type="entry name" value="AB_hydrolase_fold"/>
</dbReference>
<keyword evidence="2" id="KW-0719">Serine esterase</keyword>
<keyword evidence="5" id="KW-0812">Transmembrane</keyword>
<accession>A0AAW2E5X3</accession>
<organism evidence="7 8">
    <name type="scientific">Cardiocondyla obscurior</name>
    <dbReference type="NCBI Taxonomy" id="286306"/>
    <lineage>
        <taxon>Eukaryota</taxon>
        <taxon>Metazoa</taxon>
        <taxon>Ecdysozoa</taxon>
        <taxon>Arthropoda</taxon>
        <taxon>Hexapoda</taxon>
        <taxon>Insecta</taxon>
        <taxon>Pterygota</taxon>
        <taxon>Neoptera</taxon>
        <taxon>Endopterygota</taxon>
        <taxon>Hymenoptera</taxon>
        <taxon>Apocrita</taxon>
        <taxon>Aculeata</taxon>
        <taxon>Formicoidea</taxon>
        <taxon>Formicidae</taxon>
        <taxon>Myrmicinae</taxon>
        <taxon>Cardiocondyla</taxon>
    </lineage>
</organism>
<dbReference type="EMBL" id="JADYXP020000029">
    <property type="protein sequence ID" value="KAL0099084.1"/>
    <property type="molecule type" value="Genomic_DNA"/>
</dbReference>
<feature type="domain" description="Carboxylesterase type B" evidence="6">
    <location>
        <begin position="29"/>
        <end position="308"/>
    </location>
</feature>
<dbReference type="GO" id="GO:0052689">
    <property type="term" value="F:carboxylic ester hydrolase activity"/>
    <property type="evidence" value="ECO:0007669"/>
    <property type="project" value="UniProtKB-KW"/>
</dbReference>
<keyword evidence="3" id="KW-0378">Hydrolase</keyword>
<dbReference type="PANTHER" id="PTHR43142">
    <property type="entry name" value="CARBOXYLIC ESTER HYDROLASE"/>
    <property type="match status" value="1"/>
</dbReference>
<dbReference type="InterPro" id="IPR019819">
    <property type="entry name" value="Carboxylesterase_B_CS"/>
</dbReference>
<keyword evidence="5" id="KW-1133">Transmembrane helix</keyword>
<dbReference type="InterPro" id="IPR002018">
    <property type="entry name" value="CarbesteraseB"/>
</dbReference>
<dbReference type="PROSITE" id="PS00941">
    <property type="entry name" value="CARBOXYLESTERASE_B_2"/>
    <property type="match status" value="1"/>
</dbReference>
<reference evidence="7 8" key="1">
    <citation type="submission" date="2023-03" db="EMBL/GenBank/DDBJ databases">
        <title>High recombination rates correlate with genetic variation in Cardiocondyla obscurior ants.</title>
        <authorList>
            <person name="Errbii M."/>
        </authorList>
    </citation>
    <scope>NUCLEOTIDE SEQUENCE [LARGE SCALE GENOMIC DNA]</scope>
    <source>
        <strain evidence="7">Alpha-2009</strain>
        <tissue evidence="7">Whole body</tissue>
    </source>
</reference>
<comment type="caution">
    <text evidence="7">The sequence shown here is derived from an EMBL/GenBank/DDBJ whole genome shotgun (WGS) entry which is preliminary data.</text>
</comment>
<feature type="domain" description="Carboxylesterase type B" evidence="6">
    <location>
        <begin position="310"/>
        <end position="458"/>
    </location>
</feature>